<gene>
    <name evidence="1" type="ORF">SR858_21920</name>
</gene>
<evidence type="ECO:0000313" key="2">
    <source>
        <dbReference type="Proteomes" id="UP001326110"/>
    </source>
</evidence>
<keyword evidence="2" id="KW-1185">Reference proteome</keyword>
<accession>A0ABZ0XWB7</accession>
<dbReference type="RefSeq" id="WP_019921411.1">
    <property type="nucleotide sequence ID" value="NZ_CP140152.1"/>
</dbReference>
<dbReference type="EMBL" id="CP140152">
    <property type="protein sequence ID" value="WQH03679.1"/>
    <property type="molecule type" value="Genomic_DNA"/>
</dbReference>
<evidence type="ECO:0000313" key="1">
    <source>
        <dbReference type="EMBL" id="WQH03679.1"/>
    </source>
</evidence>
<reference evidence="1 2" key="1">
    <citation type="submission" date="2023-11" db="EMBL/GenBank/DDBJ databases">
        <title>MicrobeMod: A computational toolkit for identifying prokaryotic methylation and restriction-modification with nanopore sequencing.</title>
        <authorList>
            <person name="Crits-Christoph A."/>
            <person name="Kang S.C."/>
            <person name="Lee H."/>
            <person name="Ostrov N."/>
        </authorList>
    </citation>
    <scope>NUCLEOTIDE SEQUENCE [LARGE SCALE GENOMIC DNA]</scope>
    <source>
        <strain evidence="1 2">ATCC 25935</strain>
    </source>
</reference>
<protein>
    <submittedName>
        <fullName evidence="1">Uncharacterized protein</fullName>
    </submittedName>
</protein>
<organism evidence="1 2">
    <name type="scientific">Duganella zoogloeoides</name>
    <dbReference type="NCBI Taxonomy" id="75659"/>
    <lineage>
        <taxon>Bacteria</taxon>
        <taxon>Pseudomonadati</taxon>
        <taxon>Pseudomonadota</taxon>
        <taxon>Betaproteobacteria</taxon>
        <taxon>Burkholderiales</taxon>
        <taxon>Oxalobacteraceae</taxon>
        <taxon>Telluria group</taxon>
        <taxon>Duganella</taxon>
    </lineage>
</organism>
<proteinExistence type="predicted"/>
<dbReference type="Proteomes" id="UP001326110">
    <property type="component" value="Chromosome"/>
</dbReference>
<name>A0ABZ0XWB7_9BURK</name>
<sequence length="61" mass="7078">MRVVKFTFQRQQYLVAYRPPSAAEMSLVGAARESLSIDFYQLGTHENFYANLKKYLKSRGT</sequence>